<dbReference type="Gene3D" id="3.10.105.10">
    <property type="entry name" value="Dipeptide-binding Protein, Domain 3"/>
    <property type="match status" value="1"/>
</dbReference>
<reference evidence="7 8" key="1">
    <citation type="journal article" date="2022" name="BMC Genomics">
        <title>Comparative genome analysis of mycobacteria focusing on tRNA and non-coding RNA.</title>
        <authorList>
            <person name="Behra P.R.K."/>
            <person name="Pettersson B.M.F."/>
            <person name="Ramesh M."/>
            <person name="Das S."/>
            <person name="Dasgupta S."/>
            <person name="Kirsebom L.A."/>
        </authorList>
    </citation>
    <scope>NUCLEOTIDE SEQUENCE [LARGE SCALE GENOMIC DNA]</scope>
    <source>
        <strain evidence="7 8">DSM 44078</strain>
    </source>
</reference>
<evidence type="ECO:0000259" key="6">
    <source>
        <dbReference type="Pfam" id="PF00496"/>
    </source>
</evidence>
<dbReference type="PROSITE" id="PS01040">
    <property type="entry name" value="SBP_BACTERIAL_5"/>
    <property type="match status" value="1"/>
</dbReference>
<evidence type="ECO:0000256" key="1">
    <source>
        <dbReference type="ARBA" id="ARBA00004193"/>
    </source>
</evidence>
<keyword evidence="8" id="KW-1185">Reference proteome</keyword>
<dbReference type="InterPro" id="IPR000914">
    <property type="entry name" value="SBP_5_dom"/>
</dbReference>
<dbReference type="EMBL" id="JACKTY010000031">
    <property type="protein sequence ID" value="MCV7228106.1"/>
    <property type="molecule type" value="Genomic_DNA"/>
</dbReference>
<protein>
    <submittedName>
        <fullName evidence="7">ABC transporter substrate-binding protein</fullName>
    </submittedName>
</protein>
<feature type="region of interest" description="Disordered" evidence="5">
    <location>
        <begin position="1"/>
        <end position="23"/>
    </location>
</feature>
<dbReference type="InterPro" id="IPR039424">
    <property type="entry name" value="SBP_5"/>
</dbReference>
<dbReference type="Gene3D" id="3.40.190.10">
    <property type="entry name" value="Periplasmic binding protein-like II"/>
    <property type="match status" value="1"/>
</dbReference>
<dbReference type="PANTHER" id="PTHR30290">
    <property type="entry name" value="PERIPLASMIC BINDING COMPONENT OF ABC TRANSPORTER"/>
    <property type="match status" value="1"/>
</dbReference>
<comment type="similarity">
    <text evidence="2">Belongs to the bacterial solute-binding protein 5 family.</text>
</comment>
<dbReference type="Proteomes" id="UP001526201">
    <property type="component" value="Unassembled WGS sequence"/>
</dbReference>
<sequence>MVTLAACSGSQSVNGSTSAAGPGGQEVGYGGTLRIASLQSDLDALDPLTGYTTDSWQILRAVTRQLVTFPGSTKDLGSDSKLVPDLAKSWDVSPDGTTYTFHLRDGVNFSGAATRPIVAADFVYAIKRFCDPNKQVAAINYFNLIFSGFPEYCIEFAKVEPGDPARSKEFIDTHEIPGVSAPDDHTLVLRSDTKNYDFLSILAMNFVSPLPEEVSSKYIGDSLEFRQHYPSSGPYQISEYTPGKSLLLSKVKNYNKDADPVRKAYVDEIAVDFTTNTEEAVVQKIKTGEADLSLYLASPPIATIASYTASNSPYIHTSDGAGAKFITLNTQPSATTPGAIAVRNPDVRQALVYAVNRANLVQSLGGPTVAKPTGQILIPTILGYKEFDPYPTPESKGDITKAKELLTKAGYPNGLAFTAVYQGDAIGETIATTLKESLAAAGVTLNLIKVPSGEYWGYTQNPTNPWDLNLSAGFAPDWQGDSTRMLLGGWLNSEASACGPGNTQAICYSSPQLNELGRNAFRSDDPGPIWTEADQLVSKDLPWIPLVQLRKVVITSDRLKNFTWANVPVNADITNVGVQG</sequence>
<name>A0ABT3CFU0_9MYCO</name>
<dbReference type="PANTHER" id="PTHR30290:SF10">
    <property type="entry name" value="PERIPLASMIC OLIGOPEPTIDE-BINDING PROTEIN-RELATED"/>
    <property type="match status" value="1"/>
</dbReference>
<evidence type="ECO:0000256" key="5">
    <source>
        <dbReference type="SAM" id="MobiDB-lite"/>
    </source>
</evidence>
<proteinExistence type="inferred from homology"/>
<dbReference type="InterPro" id="IPR023765">
    <property type="entry name" value="SBP_5_CS"/>
</dbReference>
<feature type="compositionally biased region" description="Polar residues" evidence="5">
    <location>
        <begin position="8"/>
        <end position="19"/>
    </location>
</feature>
<dbReference type="Pfam" id="PF00496">
    <property type="entry name" value="SBP_bac_5"/>
    <property type="match status" value="1"/>
</dbReference>
<comment type="subcellular location">
    <subcellularLocation>
        <location evidence="1">Cell membrane</location>
        <topology evidence="1">Lipid-anchor</topology>
    </subcellularLocation>
</comment>
<gene>
    <name evidence="7" type="ORF">H7J73_19010</name>
</gene>
<keyword evidence="3" id="KW-0813">Transport</keyword>
<evidence type="ECO:0000313" key="7">
    <source>
        <dbReference type="EMBL" id="MCV7228106.1"/>
    </source>
</evidence>
<keyword evidence="4" id="KW-0732">Signal</keyword>
<dbReference type="PIRSF" id="PIRSF002741">
    <property type="entry name" value="MppA"/>
    <property type="match status" value="1"/>
</dbReference>
<evidence type="ECO:0000313" key="8">
    <source>
        <dbReference type="Proteomes" id="UP001526201"/>
    </source>
</evidence>
<organism evidence="7 8">
    <name type="scientific">Mycolicibacterium komossense</name>
    <dbReference type="NCBI Taxonomy" id="1779"/>
    <lineage>
        <taxon>Bacteria</taxon>
        <taxon>Bacillati</taxon>
        <taxon>Actinomycetota</taxon>
        <taxon>Actinomycetes</taxon>
        <taxon>Mycobacteriales</taxon>
        <taxon>Mycobacteriaceae</taxon>
        <taxon>Mycolicibacterium</taxon>
    </lineage>
</organism>
<dbReference type="CDD" id="cd08506">
    <property type="entry name" value="PBP2_clavulanate_OppA2"/>
    <property type="match status" value="1"/>
</dbReference>
<feature type="domain" description="Solute-binding protein family 5" evidence="6">
    <location>
        <begin position="81"/>
        <end position="482"/>
    </location>
</feature>
<evidence type="ECO:0000256" key="3">
    <source>
        <dbReference type="ARBA" id="ARBA00022448"/>
    </source>
</evidence>
<dbReference type="InterPro" id="IPR030678">
    <property type="entry name" value="Peptide/Ni-bd"/>
</dbReference>
<accession>A0ABT3CFU0</accession>
<comment type="caution">
    <text evidence="7">The sequence shown here is derived from an EMBL/GenBank/DDBJ whole genome shotgun (WGS) entry which is preliminary data.</text>
</comment>
<dbReference type="SUPFAM" id="SSF53850">
    <property type="entry name" value="Periplasmic binding protein-like II"/>
    <property type="match status" value="1"/>
</dbReference>
<evidence type="ECO:0000256" key="4">
    <source>
        <dbReference type="ARBA" id="ARBA00022729"/>
    </source>
</evidence>
<evidence type="ECO:0000256" key="2">
    <source>
        <dbReference type="ARBA" id="ARBA00005695"/>
    </source>
</evidence>